<evidence type="ECO:0000313" key="3">
    <source>
        <dbReference type="EMBL" id="PYC47796.1"/>
    </source>
</evidence>
<feature type="domain" description="Thiol:disulfide interchange protein DsbD N-terminal" evidence="2">
    <location>
        <begin position="45"/>
        <end position="145"/>
    </location>
</feature>
<proteinExistence type="predicted"/>
<dbReference type="OrthoDB" id="9811036at2"/>
<feature type="signal peptide" evidence="1">
    <location>
        <begin position="1"/>
        <end position="27"/>
    </location>
</feature>
<accession>A0A2V4NSK2</accession>
<feature type="chain" id="PRO_5015955279" description="Thiol:disulfide interchange protein DsbD N-terminal domain-containing protein" evidence="1">
    <location>
        <begin position="28"/>
        <end position="272"/>
    </location>
</feature>
<dbReference type="InterPro" id="IPR028250">
    <property type="entry name" value="DsbDN"/>
</dbReference>
<dbReference type="RefSeq" id="WP_110795446.1">
    <property type="nucleotide sequence ID" value="NZ_KZ826483.1"/>
</dbReference>
<comment type="caution">
    <text evidence="3">The sequence shown here is derived from an EMBL/GenBank/DDBJ whole genome shotgun (WGS) entry which is preliminary data.</text>
</comment>
<evidence type="ECO:0000256" key="1">
    <source>
        <dbReference type="SAM" id="SignalP"/>
    </source>
</evidence>
<gene>
    <name evidence="3" type="ORF">DI396_06765</name>
</gene>
<dbReference type="Proteomes" id="UP000248012">
    <property type="component" value="Unassembled WGS sequence"/>
</dbReference>
<protein>
    <recommendedName>
        <fullName evidence="2">Thiol:disulfide interchange protein DsbD N-terminal domain-containing protein</fullName>
    </recommendedName>
</protein>
<evidence type="ECO:0000313" key="4">
    <source>
        <dbReference type="Proteomes" id="UP000248012"/>
    </source>
</evidence>
<organism evidence="3 4">
    <name type="scientific">Litorivita pollutaquae</name>
    <dbReference type="NCBI Taxonomy" id="2200892"/>
    <lineage>
        <taxon>Bacteria</taxon>
        <taxon>Pseudomonadati</taxon>
        <taxon>Pseudomonadota</taxon>
        <taxon>Alphaproteobacteria</taxon>
        <taxon>Rhodobacterales</taxon>
        <taxon>Paracoccaceae</taxon>
        <taxon>Litorivita</taxon>
    </lineage>
</organism>
<dbReference type="AlphaFoldDB" id="A0A2V4NSK2"/>
<keyword evidence="4" id="KW-1185">Reference proteome</keyword>
<sequence>MTIRSRSPLRALFVASLVAAIPSASTANPYAAYVDARVLTGWRESGTRHVAALELTLAEGWKTYWRAPGDAGVPPVLDWHQSDNIAGVSISWPTPEVIDQNGMTSIGYHGHVILPLRIDMETAQAGKLEGALHIGICKDICVPITLDLRAPIPATGTSDPRIHRALAAQPLSAKRAGAGKATCAVEVIDGGLRVTARLALPSTGAVEHAIIESRDPQVWVSEAVSRRSGGTLTATADLIHMTGAAFALDRAGLRFTVLGSERAVDIQGCSAE</sequence>
<dbReference type="EMBL" id="QFVT01000004">
    <property type="protein sequence ID" value="PYC47796.1"/>
    <property type="molecule type" value="Genomic_DNA"/>
</dbReference>
<reference evidence="3 4" key="1">
    <citation type="submission" date="2018-05" db="EMBL/GenBank/DDBJ databases">
        <title>Oceanovita maritima gen. nov., sp. nov., a marine bacterium in the family Rhodobacteraceae isolated from surface seawater of Lundu port Xiamen, China.</title>
        <authorList>
            <person name="Hetharua B.H."/>
            <person name="Min D."/>
            <person name="Liao H."/>
            <person name="Tian Y."/>
        </authorList>
    </citation>
    <scope>NUCLEOTIDE SEQUENCE [LARGE SCALE GENOMIC DNA]</scope>
    <source>
        <strain evidence="3 4">FSX-11</strain>
    </source>
</reference>
<name>A0A2V4NSK2_9RHOB</name>
<keyword evidence="1" id="KW-0732">Signal</keyword>
<dbReference type="Pfam" id="PF11412">
    <property type="entry name" value="DsbD_N"/>
    <property type="match status" value="1"/>
</dbReference>
<evidence type="ECO:0000259" key="2">
    <source>
        <dbReference type="Pfam" id="PF11412"/>
    </source>
</evidence>